<feature type="binding site" evidence="11">
    <location>
        <position position="53"/>
    </location>
    <ligand>
        <name>ATP</name>
        <dbReference type="ChEBI" id="CHEBI:30616"/>
    </ligand>
</feature>
<comment type="subunit">
    <text evidence="11">Homohexamer.</text>
</comment>
<feature type="region of interest" description="Involved in allosteric activation by GTP" evidence="11">
    <location>
        <begin position="14"/>
        <end position="19"/>
    </location>
</feature>
<evidence type="ECO:0000313" key="13">
    <source>
        <dbReference type="EMBL" id="KUK22899.1"/>
    </source>
</evidence>
<gene>
    <name evidence="11" type="primary">pyrH</name>
    <name evidence="13" type="ORF">XD57_1008</name>
</gene>
<dbReference type="EC" id="2.7.4.22" evidence="11"/>
<feature type="binding site" evidence="11">
    <location>
        <begin position="6"/>
        <end position="9"/>
    </location>
    <ligand>
        <name>ATP</name>
        <dbReference type="ChEBI" id="CHEBI:30616"/>
    </ligand>
</feature>
<comment type="function">
    <text evidence="11">Catalyzes the reversible phosphorylation of UMP to UDP.</text>
</comment>
<feature type="binding site" evidence="11">
    <location>
        <position position="49"/>
    </location>
    <ligand>
        <name>ATP</name>
        <dbReference type="ChEBI" id="CHEBI:30616"/>
    </ligand>
</feature>
<evidence type="ECO:0000256" key="6">
    <source>
        <dbReference type="ARBA" id="ARBA00022741"/>
    </source>
</evidence>
<feature type="binding site" evidence="11">
    <location>
        <position position="154"/>
    </location>
    <ligand>
        <name>ATP</name>
        <dbReference type="ChEBI" id="CHEBI:30616"/>
    </ligand>
</feature>
<dbReference type="CDD" id="cd04254">
    <property type="entry name" value="AAK_UMPK-PyrH-Ec"/>
    <property type="match status" value="1"/>
</dbReference>
<dbReference type="Proteomes" id="UP000058636">
    <property type="component" value="Unassembled WGS sequence"/>
</dbReference>
<dbReference type="PANTHER" id="PTHR42833:SF4">
    <property type="entry name" value="URIDYLATE KINASE PUMPKIN, CHLOROPLASTIC"/>
    <property type="match status" value="1"/>
</dbReference>
<evidence type="ECO:0000256" key="9">
    <source>
        <dbReference type="ARBA" id="ARBA00022975"/>
    </source>
</evidence>
<evidence type="ECO:0000256" key="4">
    <source>
        <dbReference type="ARBA" id="ARBA00022490"/>
    </source>
</evidence>
<comment type="caution">
    <text evidence="11">Lacks conserved residue(s) required for the propagation of feature annotation.</text>
</comment>
<proteinExistence type="inferred from homology"/>
<dbReference type="GO" id="GO:0044210">
    <property type="term" value="P:'de novo' CTP biosynthetic process"/>
    <property type="evidence" value="ECO:0007669"/>
    <property type="project" value="UniProtKB-UniRule"/>
</dbReference>
<keyword evidence="4 11" id="KW-0963">Cytoplasm</keyword>
<dbReference type="InterPro" id="IPR036393">
    <property type="entry name" value="AceGlu_kinase-like_sf"/>
</dbReference>
<keyword evidence="6 11" id="KW-0547">Nucleotide-binding</keyword>
<keyword evidence="5 11" id="KW-0808">Transferase</keyword>
<dbReference type="PATRIC" id="fig|93930.3.peg.16"/>
<dbReference type="RefSeq" id="WP_038052701.1">
    <property type="nucleotide sequence ID" value="NZ_DAITJQ010000001.1"/>
</dbReference>
<dbReference type="AlphaFoldDB" id="A0A124FFY2"/>
<dbReference type="PIRSF" id="PIRSF005650">
    <property type="entry name" value="Uridylate_kin"/>
    <property type="match status" value="1"/>
</dbReference>
<evidence type="ECO:0000259" key="12">
    <source>
        <dbReference type="Pfam" id="PF00696"/>
    </source>
</evidence>
<reference evidence="13 14" key="1">
    <citation type="journal article" date="2015" name="MBio">
        <title>Genome-Resolved Metagenomic Analysis Reveals Roles for Candidate Phyla and Other Microbial Community Members in Biogeochemical Transformations in Oil Reservoirs.</title>
        <authorList>
            <person name="Hu P."/>
            <person name="Tom L."/>
            <person name="Singh A."/>
            <person name="Thomas B.C."/>
            <person name="Baker B.J."/>
            <person name="Piceno Y.M."/>
            <person name="Andersen G.L."/>
            <person name="Banfield J.F."/>
        </authorList>
    </citation>
    <scope>NUCLEOTIDE SEQUENCE [LARGE SCALE GENOMIC DNA]</scope>
    <source>
        <strain evidence="13">46_26</strain>
    </source>
</reference>
<dbReference type="GO" id="GO:0005737">
    <property type="term" value="C:cytoplasm"/>
    <property type="evidence" value="ECO:0007669"/>
    <property type="project" value="UniProtKB-SubCell"/>
</dbReference>
<name>A0A124FFY2_9THEM</name>
<dbReference type="EMBL" id="LGFG01000078">
    <property type="protein sequence ID" value="KUK22899.1"/>
    <property type="molecule type" value="Genomic_DNA"/>
</dbReference>
<dbReference type="NCBIfam" id="TIGR02075">
    <property type="entry name" value="pyrH_bact"/>
    <property type="match status" value="1"/>
</dbReference>
<comment type="caution">
    <text evidence="13">The sequence shown here is derived from an EMBL/GenBank/DDBJ whole genome shotgun (WGS) entry which is preliminary data.</text>
</comment>
<evidence type="ECO:0000256" key="10">
    <source>
        <dbReference type="ARBA" id="ARBA00047767"/>
    </source>
</evidence>
<feature type="binding site" evidence="11">
    <location>
        <begin position="127"/>
        <end position="134"/>
    </location>
    <ligand>
        <name>UMP</name>
        <dbReference type="ChEBI" id="CHEBI:57865"/>
    </ligand>
</feature>
<evidence type="ECO:0000256" key="7">
    <source>
        <dbReference type="ARBA" id="ARBA00022777"/>
    </source>
</evidence>
<comment type="subcellular location">
    <subcellularLocation>
        <location evidence="1 11">Cytoplasm</location>
    </subcellularLocation>
</comment>
<protein>
    <recommendedName>
        <fullName evidence="11">Uridylate kinase</fullName>
        <shortName evidence="11">UK</shortName>
        <ecNumber evidence="11">2.7.4.22</ecNumber>
    </recommendedName>
    <alternativeName>
        <fullName evidence="11">Uridine monophosphate kinase</fullName>
        <shortName evidence="11">UMP kinase</shortName>
        <shortName evidence="11">UMPK</shortName>
    </alternativeName>
</protein>
<keyword evidence="9 11" id="KW-0665">Pyrimidine biosynthesis</keyword>
<dbReference type="GO" id="GO:0033862">
    <property type="term" value="F:UMP kinase activity"/>
    <property type="evidence" value="ECO:0007669"/>
    <property type="project" value="UniProtKB-EC"/>
</dbReference>
<dbReference type="UniPathway" id="UPA00159">
    <property type="reaction ID" value="UER00275"/>
</dbReference>
<keyword evidence="7 11" id="KW-0418">Kinase</keyword>
<keyword evidence="8 11" id="KW-0067">ATP-binding</keyword>
<dbReference type="GO" id="GO:0006225">
    <property type="term" value="P:UDP biosynthetic process"/>
    <property type="evidence" value="ECO:0007669"/>
    <property type="project" value="TreeGrafter"/>
</dbReference>
<keyword evidence="11" id="KW-0021">Allosteric enzyme</keyword>
<feature type="domain" description="Aspartate/glutamate/uridylate kinase" evidence="12">
    <location>
        <begin position="1"/>
        <end position="208"/>
    </location>
</feature>
<dbReference type="SUPFAM" id="SSF53633">
    <property type="entry name" value="Carbamate kinase-like"/>
    <property type="match status" value="1"/>
</dbReference>
<organism evidence="13 14">
    <name type="scientific">Thermotoga petrophila</name>
    <dbReference type="NCBI Taxonomy" id="93929"/>
    <lineage>
        <taxon>Bacteria</taxon>
        <taxon>Thermotogati</taxon>
        <taxon>Thermotogota</taxon>
        <taxon>Thermotogae</taxon>
        <taxon>Thermotogales</taxon>
        <taxon>Thermotogaceae</taxon>
        <taxon>Thermotoga</taxon>
    </lineage>
</organism>
<accession>A0A124FFY2</accession>
<feature type="binding site" evidence="11">
    <location>
        <position position="66"/>
    </location>
    <ligand>
        <name>UMP</name>
        <dbReference type="ChEBI" id="CHEBI:57865"/>
    </ligand>
</feature>
<feature type="binding site" evidence="11">
    <location>
        <position position="160"/>
    </location>
    <ligand>
        <name>ATP</name>
        <dbReference type="ChEBI" id="CHEBI:30616"/>
    </ligand>
</feature>
<evidence type="ECO:0000256" key="11">
    <source>
        <dbReference type="HAMAP-Rule" id="MF_01220"/>
    </source>
</evidence>
<dbReference type="InterPro" id="IPR011817">
    <property type="entry name" value="Uridylate_kinase"/>
</dbReference>
<evidence type="ECO:0000256" key="8">
    <source>
        <dbReference type="ARBA" id="ARBA00022840"/>
    </source>
</evidence>
<sequence length="231" mass="25206">MRVLVKLSGEALSGEGGRGFDPERVDYIVKEIKSAIEEGFKIGIVVGAGNLFRGVELKNLTMARADQIGLLGTVMNSIYLKDIFERSGLKARIYSQIVNLPDVERVNYDSIESALRENSILIFAGGTSNPFFTTDTAAVLRAQEMKAKLVVKATKVDGVYDKDPKKFPDAKKIPHLTFSEAMKMGLKVMDAEAFALCKKLGITVKVINFFEPGTLLKALKGEDVGSTVVPD</sequence>
<dbReference type="FunFam" id="3.40.1160.10:FF:000001">
    <property type="entry name" value="Uridylate kinase"/>
    <property type="match status" value="1"/>
</dbReference>
<dbReference type="Pfam" id="PF00696">
    <property type="entry name" value="AA_kinase"/>
    <property type="match status" value="1"/>
</dbReference>
<evidence type="ECO:0000256" key="3">
    <source>
        <dbReference type="ARBA" id="ARBA00007614"/>
    </source>
</evidence>
<evidence type="ECO:0000256" key="5">
    <source>
        <dbReference type="ARBA" id="ARBA00022679"/>
    </source>
</evidence>
<evidence type="ECO:0000256" key="2">
    <source>
        <dbReference type="ARBA" id="ARBA00004791"/>
    </source>
</evidence>
<evidence type="ECO:0000256" key="1">
    <source>
        <dbReference type="ARBA" id="ARBA00004496"/>
    </source>
</evidence>
<comment type="catalytic activity">
    <reaction evidence="10 11">
        <text>UMP + ATP = UDP + ADP</text>
        <dbReference type="Rhea" id="RHEA:24400"/>
        <dbReference type="ChEBI" id="CHEBI:30616"/>
        <dbReference type="ChEBI" id="CHEBI:57865"/>
        <dbReference type="ChEBI" id="CHEBI:58223"/>
        <dbReference type="ChEBI" id="CHEBI:456216"/>
        <dbReference type="EC" id="2.7.4.22"/>
    </reaction>
</comment>
<dbReference type="PANTHER" id="PTHR42833">
    <property type="entry name" value="URIDYLATE KINASE"/>
    <property type="match status" value="1"/>
</dbReference>
<dbReference type="InterPro" id="IPR001048">
    <property type="entry name" value="Asp/Glu/Uridylate_kinase"/>
</dbReference>
<dbReference type="GO" id="GO:0005524">
    <property type="term" value="F:ATP binding"/>
    <property type="evidence" value="ECO:0007669"/>
    <property type="project" value="UniProtKB-KW"/>
</dbReference>
<comment type="similarity">
    <text evidence="3 11">Belongs to the UMP kinase family.</text>
</comment>
<evidence type="ECO:0000313" key="14">
    <source>
        <dbReference type="Proteomes" id="UP000058636"/>
    </source>
</evidence>
<dbReference type="HAMAP" id="MF_01220_B">
    <property type="entry name" value="PyrH_B"/>
    <property type="match status" value="1"/>
</dbReference>
<feature type="binding site" evidence="11">
    <location>
        <position position="163"/>
    </location>
    <ligand>
        <name>ATP</name>
        <dbReference type="ChEBI" id="CHEBI:30616"/>
    </ligand>
</feature>
<comment type="activity regulation">
    <text evidence="11">Allosterically activated by GTP. Inhibited by UTP.</text>
</comment>
<comment type="pathway">
    <text evidence="2 11">Pyrimidine metabolism; CTP biosynthesis via de novo pathway; UDP from UMP (UMPK route): step 1/1.</text>
</comment>
<dbReference type="Gene3D" id="3.40.1160.10">
    <property type="entry name" value="Acetylglutamate kinase-like"/>
    <property type="match status" value="1"/>
</dbReference>
<dbReference type="InterPro" id="IPR015963">
    <property type="entry name" value="Uridylate_kinase_bac"/>
</dbReference>